<sequence>MAEVAAEVAVEAAGEIAAERATRAAGTRTPPMSGARRAGEERMKDELRGEATA</sequence>
<name>A0ABN0GCG7_9BURK</name>
<feature type="region of interest" description="Disordered" evidence="1">
    <location>
        <begin position="20"/>
        <end position="53"/>
    </location>
</feature>
<evidence type="ECO:0000313" key="3">
    <source>
        <dbReference type="Proteomes" id="UP000004682"/>
    </source>
</evidence>
<keyword evidence="3" id="KW-1185">Reference proteome</keyword>
<feature type="compositionally biased region" description="Basic and acidic residues" evidence="1">
    <location>
        <begin position="37"/>
        <end position="53"/>
    </location>
</feature>
<evidence type="ECO:0000313" key="2">
    <source>
        <dbReference type="EMBL" id="EIP89959.1"/>
    </source>
</evidence>
<protein>
    <submittedName>
        <fullName evidence="2">Uncharacterized protein</fullName>
    </submittedName>
</protein>
<gene>
    <name evidence="2" type="ORF">A33K_13542</name>
</gene>
<accession>A0ABN0GCG7</accession>
<dbReference type="EMBL" id="JH692061">
    <property type="protein sequence ID" value="EIP89959.1"/>
    <property type="molecule type" value="Genomic_DNA"/>
</dbReference>
<proteinExistence type="predicted"/>
<dbReference type="Proteomes" id="UP000004682">
    <property type="component" value="Unassembled WGS sequence"/>
</dbReference>
<organism evidence="2 3">
    <name type="scientific">Burkholderia humptydooensis MSMB43</name>
    <dbReference type="NCBI Taxonomy" id="441157"/>
    <lineage>
        <taxon>Bacteria</taxon>
        <taxon>Pseudomonadati</taxon>
        <taxon>Pseudomonadota</taxon>
        <taxon>Betaproteobacteria</taxon>
        <taxon>Burkholderiales</taxon>
        <taxon>Burkholderiaceae</taxon>
        <taxon>Burkholderia</taxon>
        <taxon>pseudomallei group</taxon>
    </lineage>
</organism>
<evidence type="ECO:0000256" key="1">
    <source>
        <dbReference type="SAM" id="MobiDB-lite"/>
    </source>
</evidence>
<reference evidence="3" key="1">
    <citation type="journal article" date="2012" name="J. Bacteriol.">
        <title>Revised Genome Sequence of Burkholderia thailandensis MSMB43 with Improved Annotation.</title>
        <authorList>
            <person name="Zhuo Y."/>
            <person name="Liu L."/>
            <person name="Wang Q."/>
            <person name="Liu X."/>
            <person name="Ren B."/>
            <person name="Liu M."/>
            <person name="Ni P."/>
            <person name="Cheng Y.Q."/>
            <person name="Zhang L."/>
        </authorList>
    </citation>
    <scope>NUCLEOTIDE SEQUENCE [LARGE SCALE GENOMIC DNA]</scope>
    <source>
        <strain evidence="3">MSMB43</strain>
    </source>
</reference>